<dbReference type="RefSeq" id="WP_195811987.1">
    <property type="nucleotide sequence ID" value="NZ_CP064795.1"/>
</dbReference>
<comment type="similarity">
    <text evidence="1">Belongs to the DsrF/TusC family.</text>
</comment>
<evidence type="ECO:0000313" key="2">
    <source>
        <dbReference type="EMBL" id="QPG06915.1"/>
    </source>
</evidence>
<dbReference type="Pfam" id="PF02635">
    <property type="entry name" value="DsrE"/>
    <property type="match status" value="1"/>
</dbReference>
<protein>
    <submittedName>
        <fullName evidence="2">DsrE family protein</fullName>
    </submittedName>
</protein>
<dbReference type="InterPro" id="IPR017462">
    <property type="entry name" value="Sulphur_relay_TusC/DsrF"/>
</dbReference>
<dbReference type="Proteomes" id="UP000595095">
    <property type="component" value="Chromosome"/>
</dbReference>
<name>A0A7S9DZS2_9ALTE</name>
<dbReference type="InterPro" id="IPR003787">
    <property type="entry name" value="Sulphur_relay_DsrE/F-like"/>
</dbReference>
<proteinExistence type="inferred from homology"/>
<dbReference type="KEGG" id="smaa:IT774_07335"/>
<dbReference type="SUPFAM" id="SSF75169">
    <property type="entry name" value="DsrEFH-like"/>
    <property type="match status" value="1"/>
</dbReference>
<dbReference type="PANTHER" id="PTHR38780">
    <property type="entry name" value="PROTEIN TUSC"/>
    <property type="match status" value="1"/>
</dbReference>
<accession>A0A7S9DZS2</accession>
<dbReference type="PANTHER" id="PTHR38780:SF1">
    <property type="entry name" value="PROTEIN TUSC"/>
    <property type="match status" value="1"/>
</dbReference>
<keyword evidence="3" id="KW-1185">Reference proteome</keyword>
<dbReference type="InterPro" id="IPR027396">
    <property type="entry name" value="DsrEFH-like"/>
</dbReference>
<dbReference type="AlphaFoldDB" id="A0A7S9DZS2"/>
<evidence type="ECO:0000256" key="1">
    <source>
        <dbReference type="ARBA" id="ARBA00005996"/>
    </source>
</evidence>
<reference evidence="2 3" key="1">
    <citation type="submission" date="2020-11" db="EMBL/GenBank/DDBJ databases">
        <title>Complete genome sequence for Salinimonas sp. strain G2-b.</title>
        <authorList>
            <person name="Park S.-J."/>
        </authorList>
    </citation>
    <scope>NUCLEOTIDE SEQUENCE [LARGE SCALE GENOMIC DNA]</scope>
    <source>
        <strain evidence="2 3">G2-b</strain>
    </source>
</reference>
<sequence length="115" mass="12795">MARILVRFTQSPYQGSKAIDGVDFAMAATNYGHQVSALFEGNAVWMWQDDQHPPEGVKNLRKKLNALALFEVEPCYISRSAMSRLQVDIQSDQCVVIDSPGIVALLKQADHVVTF</sequence>
<organism evidence="2 3">
    <name type="scientific">Salinimonas marina</name>
    <dbReference type="NCBI Taxonomy" id="2785918"/>
    <lineage>
        <taxon>Bacteria</taxon>
        <taxon>Pseudomonadati</taxon>
        <taxon>Pseudomonadota</taxon>
        <taxon>Gammaproteobacteria</taxon>
        <taxon>Alteromonadales</taxon>
        <taxon>Alteromonadaceae</taxon>
        <taxon>Alteromonas/Salinimonas group</taxon>
        <taxon>Salinimonas</taxon>
    </lineage>
</organism>
<dbReference type="Gene3D" id="3.40.1260.10">
    <property type="entry name" value="DsrEFH-like"/>
    <property type="match status" value="1"/>
</dbReference>
<dbReference type="EMBL" id="CP064795">
    <property type="protein sequence ID" value="QPG06915.1"/>
    <property type="molecule type" value="Genomic_DNA"/>
</dbReference>
<evidence type="ECO:0000313" key="3">
    <source>
        <dbReference type="Proteomes" id="UP000595095"/>
    </source>
</evidence>
<gene>
    <name evidence="2" type="ORF">IT774_07335</name>
</gene>